<dbReference type="GO" id="GO:0006402">
    <property type="term" value="P:mRNA catabolic process"/>
    <property type="evidence" value="ECO:0007669"/>
    <property type="project" value="TreeGrafter"/>
</dbReference>
<dbReference type="RefSeq" id="WP_161446906.1">
    <property type="nucleotide sequence ID" value="NZ_WYDN01000001.1"/>
</dbReference>
<dbReference type="Pfam" id="PF18614">
    <property type="entry name" value="RNase_II_C_S1"/>
    <property type="match status" value="1"/>
</dbReference>
<feature type="domain" description="RNB" evidence="1">
    <location>
        <begin position="53"/>
        <end position="370"/>
    </location>
</feature>
<dbReference type="GO" id="GO:0000175">
    <property type="term" value="F:3'-5'-RNA exonuclease activity"/>
    <property type="evidence" value="ECO:0007669"/>
    <property type="project" value="TreeGrafter"/>
</dbReference>
<evidence type="ECO:0000313" key="2">
    <source>
        <dbReference type="EMBL" id="NAZ14497.1"/>
    </source>
</evidence>
<dbReference type="EMBL" id="WYDN01000001">
    <property type="protein sequence ID" value="NAZ14497.1"/>
    <property type="molecule type" value="Genomic_DNA"/>
</dbReference>
<sequence length="488" mass="53341">MTDQRIHAPRQVAASDLSDLLLALESEFEVPGEFDEQTLQAAQQAVADLPEPDADDTDLPFFTIDPPGATDLDQAMYLERTGTGYRVHYAIADVPAFVRLGGLLDTVSRERGQTFYLPQRKITLYPPLISEDRGSLLPDVPRPAFHWRIALDADGALGEVQLTRSQIRSRAQLDYETAQRRLDSGEDNGQLQLLAEIGQARLVQERLRGGASLNLPDQEIVPEGGGYKLVSRTPLPLEEFNAQISLLTGIAAARLMLKAGTGILRTMPPPDPRDLKAFRQQTRLLGSPWPEDISYGEYLHTLDVSDPRQLVIMHRAASLFRGADYQVIAGQPESDLVQAALAAPYAHTTAPLRRLVDRFVLLTCHLLSTGQPLPDELDQALPLLPELMRTSSAAANKVARAAVDLLEAYTLQHRIGEQFQAIVLTAAQGAANGENNNGKPRAGQLQLVTEPVTGSFSGSAEAGTLVSVKLVEADPRTRRIHFETVPRG</sequence>
<comment type="caution">
    <text evidence="2">The sequence shown here is derived from an EMBL/GenBank/DDBJ whole genome shotgun (WGS) entry which is preliminary data.</text>
</comment>
<dbReference type="AlphaFoldDB" id="A0A6L9G0R0"/>
<dbReference type="InterPro" id="IPR050180">
    <property type="entry name" value="RNR_Ribonuclease"/>
</dbReference>
<dbReference type="InterPro" id="IPR012340">
    <property type="entry name" value="NA-bd_OB-fold"/>
</dbReference>
<evidence type="ECO:0000259" key="1">
    <source>
        <dbReference type="SMART" id="SM00955"/>
    </source>
</evidence>
<organism evidence="2 3">
    <name type="scientific">Glutamicibacter soli</name>
    <dbReference type="NCBI Taxonomy" id="453836"/>
    <lineage>
        <taxon>Bacteria</taxon>
        <taxon>Bacillati</taxon>
        <taxon>Actinomycetota</taxon>
        <taxon>Actinomycetes</taxon>
        <taxon>Micrococcales</taxon>
        <taxon>Micrococcaceae</taxon>
        <taxon>Glutamicibacter</taxon>
    </lineage>
</organism>
<accession>A0A6L9G0R0</accession>
<evidence type="ECO:0000313" key="3">
    <source>
        <dbReference type="Proteomes" id="UP000477543"/>
    </source>
</evidence>
<dbReference type="PANTHER" id="PTHR23355:SF9">
    <property type="entry name" value="DIS3-LIKE EXONUCLEASE 2"/>
    <property type="match status" value="1"/>
</dbReference>
<protein>
    <submittedName>
        <fullName evidence="2">RNB domain-containing ribonuclease</fullName>
    </submittedName>
</protein>
<reference evidence="2 3" key="1">
    <citation type="submission" date="2020-01" db="EMBL/GenBank/DDBJ databases">
        <title>Glutamicibacter soli M275.</title>
        <authorList>
            <person name="Meng X."/>
        </authorList>
    </citation>
    <scope>NUCLEOTIDE SEQUENCE [LARGE SCALE GENOMIC DNA]</scope>
    <source>
        <strain evidence="2 3">M275</strain>
    </source>
</reference>
<dbReference type="SMART" id="SM00955">
    <property type="entry name" value="RNB"/>
    <property type="match status" value="1"/>
</dbReference>
<dbReference type="Pfam" id="PF00773">
    <property type="entry name" value="RNB"/>
    <property type="match status" value="1"/>
</dbReference>
<dbReference type="GO" id="GO:0003723">
    <property type="term" value="F:RNA binding"/>
    <property type="evidence" value="ECO:0007669"/>
    <property type="project" value="InterPro"/>
</dbReference>
<name>A0A6L9G0R0_9MICC</name>
<dbReference type="InterPro" id="IPR001900">
    <property type="entry name" value="RNase_II/R"/>
</dbReference>
<dbReference type="Proteomes" id="UP000477543">
    <property type="component" value="Unassembled WGS sequence"/>
</dbReference>
<dbReference type="PANTHER" id="PTHR23355">
    <property type="entry name" value="RIBONUCLEASE"/>
    <property type="match status" value="1"/>
</dbReference>
<dbReference type="SUPFAM" id="SSF50249">
    <property type="entry name" value="Nucleic acid-binding proteins"/>
    <property type="match status" value="1"/>
</dbReference>
<dbReference type="InterPro" id="IPR040596">
    <property type="entry name" value="RNase_II_C_S1"/>
</dbReference>
<gene>
    <name evidence="2" type="ORF">GT020_00185</name>
</gene>
<proteinExistence type="predicted"/>